<dbReference type="AlphaFoldDB" id="A0A4S2GYP9"/>
<evidence type="ECO:0000259" key="3">
    <source>
        <dbReference type="Pfam" id="PF14257"/>
    </source>
</evidence>
<feature type="signal peptide" evidence="2">
    <location>
        <begin position="1"/>
        <end position="20"/>
    </location>
</feature>
<evidence type="ECO:0000313" key="4">
    <source>
        <dbReference type="EMBL" id="TGY88360.1"/>
    </source>
</evidence>
<keyword evidence="5" id="KW-1185">Reference proteome</keyword>
<keyword evidence="1" id="KW-0472">Membrane</keyword>
<keyword evidence="1" id="KW-0812">Transmembrane</keyword>
<dbReference type="Proteomes" id="UP000308054">
    <property type="component" value="Unassembled WGS sequence"/>
</dbReference>
<dbReference type="PROSITE" id="PS00430">
    <property type="entry name" value="TONB_DEPENDENT_REC_1"/>
    <property type="match status" value="1"/>
</dbReference>
<keyword evidence="2" id="KW-0732">Signal</keyword>
<keyword evidence="1" id="KW-1133">Transmembrane helix</keyword>
<feature type="chain" id="PRO_5020786177" evidence="2">
    <location>
        <begin position="21"/>
        <end position="300"/>
    </location>
</feature>
<evidence type="ECO:0000256" key="1">
    <source>
        <dbReference type="SAM" id="Phobius"/>
    </source>
</evidence>
<proteinExistence type="predicted"/>
<accession>A0A4S2GYP9</accession>
<dbReference type="Pfam" id="PF14257">
    <property type="entry name" value="DUF4349"/>
    <property type="match status" value="1"/>
</dbReference>
<feature type="domain" description="DUF4349" evidence="3">
    <location>
        <begin position="68"/>
        <end position="285"/>
    </location>
</feature>
<comment type="caution">
    <text evidence="4">The sequence shown here is derived from an EMBL/GenBank/DDBJ whole genome shotgun (WGS) entry which is preliminary data.</text>
</comment>
<dbReference type="RefSeq" id="WP_135996206.1">
    <property type="nucleotide sequence ID" value="NZ_CP071057.1"/>
</dbReference>
<reference evidence="4 5" key="1">
    <citation type="journal article" date="2017" name="Int. J. Syst. Evol. Microbiol.">
        <title>Marinicauda algicola sp. nov., isolated from a marine red alga Rhodosorus marinus.</title>
        <authorList>
            <person name="Jeong S.E."/>
            <person name="Jeon S.H."/>
            <person name="Chun B.H."/>
            <person name="Kim D.W."/>
            <person name="Jeon C.O."/>
        </authorList>
    </citation>
    <scope>NUCLEOTIDE SEQUENCE [LARGE SCALE GENOMIC DNA]</scope>
    <source>
        <strain evidence="4 5">JCM 31718</strain>
    </source>
</reference>
<organism evidence="4 5">
    <name type="scientific">Marinicauda algicola</name>
    <dbReference type="NCBI Taxonomy" id="2029849"/>
    <lineage>
        <taxon>Bacteria</taxon>
        <taxon>Pseudomonadati</taxon>
        <taxon>Pseudomonadota</taxon>
        <taxon>Alphaproteobacteria</taxon>
        <taxon>Maricaulales</taxon>
        <taxon>Maricaulaceae</taxon>
        <taxon>Marinicauda</taxon>
    </lineage>
</organism>
<feature type="transmembrane region" description="Helical" evidence="1">
    <location>
        <begin position="259"/>
        <end position="285"/>
    </location>
</feature>
<name>A0A4S2GYP9_9PROT</name>
<dbReference type="OrthoDB" id="7448632at2"/>
<dbReference type="EMBL" id="SRXW01000003">
    <property type="protein sequence ID" value="TGY88360.1"/>
    <property type="molecule type" value="Genomic_DNA"/>
</dbReference>
<dbReference type="InterPro" id="IPR010916">
    <property type="entry name" value="TonB_box_CS"/>
</dbReference>
<sequence length="300" mass="32153">MTDRRLAGFLSVLASLFAGACGQEASYMPAPPPPPVAMERAESVTVTGARMQAPADGLPAEAPAEAYLAYSHSLSLRLPAGELTALYQAHVSACQAAGLARCQIVHAQLNEPGSDRPSAWLALRAEPGWIGTFRNGLESELGAAGGEIVSEQTSVEDLTTQIVDGEARLRARLALRDRLQDMLETREGDLEDILAVERELADVQSDIEARESVLAALRQRVTFSQLNLNYQAAVSPAASSNFEPIARAFEDMTRVFAEAVGALILFLAAALPWLVVGVPAVWLLARWLGRILARRKAAKA</sequence>
<evidence type="ECO:0000256" key="2">
    <source>
        <dbReference type="SAM" id="SignalP"/>
    </source>
</evidence>
<evidence type="ECO:0000313" key="5">
    <source>
        <dbReference type="Proteomes" id="UP000308054"/>
    </source>
</evidence>
<dbReference type="InterPro" id="IPR025645">
    <property type="entry name" value="DUF4349"/>
</dbReference>
<protein>
    <submittedName>
        <fullName evidence="4">DUF4349 domain-containing protein</fullName>
    </submittedName>
</protein>
<gene>
    <name evidence="4" type="ORF">E5163_11100</name>
</gene>
<dbReference type="PROSITE" id="PS51257">
    <property type="entry name" value="PROKAR_LIPOPROTEIN"/>
    <property type="match status" value="1"/>
</dbReference>